<keyword evidence="1" id="KW-1133">Transmembrane helix</keyword>
<dbReference type="EMBL" id="CAKXAJ010026320">
    <property type="protein sequence ID" value="CAH2266843.1"/>
    <property type="molecule type" value="Genomic_DNA"/>
</dbReference>
<protein>
    <submittedName>
        <fullName evidence="2">Jg8904 protein</fullName>
    </submittedName>
</protein>
<evidence type="ECO:0000256" key="1">
    <source>
        <dbReference type="SAM" id="Phobius"/>
    </source>
</evidence>
<name>A0A8S4SCQ2_9NEOP</name>
<sequence length="77" mass="8716">MVRRKRSIGFGAILNFIPVGATSIYFTTVWRIRVTDKMHLLGCEATKHSDYPLSLRKVAAEQNTSYTADKAANSRQR</sequence>
<keyword evidence="1" id="KW-0472">Membrane</keyword>
<keyword evidence="3" id="KW-1185">Reference proteome</keyword>
<gene>
    <name evidence="2" type="primary">jg8904</name>
    <name evidence="2" type="ORF">PAEG_LOCUS25449</name>
</gene>
<evidence type="ECO:0000313" key="2">
    <source>
        <dbReference type="EMBL" id="CAH2266843.1"/>
    </source>
</evidence>
<dbReference type="Proteomes" id="UP000838756">
    <property type="component" value="Unassembled WGS sequence"/>
</dbReference>
<dbReference type="AlphaFoldDB" id="A0A8S4SCQ2"/>
<keyword evidence="1" id="KW-0812">Transmembrane</keyword>
<accession>A0A8S4SCQ2</accession>
<feature type="transmembrane region" description="Helical" evidence="1">
    <location>
        <begin position="12"/>
        <end position="32"/>
    </location>
</feature>
<reference evidence="2" key="1">
    <citation type="submission" date="2022-03" db="EMBL/GenBank/DDBJ databases">
        <authorList>
            <person name="Lindestad O."/>
        </authorList>
    </citation>
    <scope>NUCLEOTIDE SEQUENCE</scope>
</reference>
<organism evidence="2 3">
    <name type="scientific">Pararge aegeria aegeria</name>
    <dbReference type="NCBI Taxonomy" id="348720"/>
    <lineage>
        <taxon>Eukaryota</taxon>
        <taxon>Metazoa</taxon>
        <taxon>Ecdysozoa</taxon>
        <taxon>Arthropoda</taxon>
        <taxon>Hexapoda</taxon>
        <taxon>Insecta</taxon>
        <taxon>Pterygota</taxon>
        <taxon>Neoptera</taxon>
        <taxon>Endopterygota</taxon>
        <taxon>Lepidoptera</taxon>
        <taxon>Glossata</taxon>
        <taxon>Ditrysia</taxon>
        <taxon>Papilionoidea</taxon>
        <taxon>Nymphalidae</taxon>
        <taxon>Satyrinae</taxon>
        <taxon>Satyrini</taxon>
        <taxon>Parargina</taxon>
        <taxon>Pararge</taxon>
    </lineage>
</organism>
<evidence type="ECO:0000313" key="3">
    <source>
        <dbReference type="Proteomes" id="UP000838756"/>
    </source>
</evidence>
<comment type="caution">
    <text evidence="2">The sequence shown here is derived from an EMBL/GenBank/DDBJ whole genome shotgun (WGS) entry which is preliminary data.</text>
</comment>
<proteinExistence type="predicted"/>